<dbReference type="GO" id="GO:0005886">
    <property type="term" value="C:plasma membrane"/>
    <property type="evidence" value="ECO:0007669"/>
    <property type="project" value="UniProtKB-SubCell"/>
</dbReference>
<keyword evidence="14" id="KW-1185">Reference proteome</keyword>
<dbReference type="PANTHER" id="PTHR42985:SF40">
    <property type="entry name" value="LD47995P-RELATED"/>
    <property type="match status" value="1"/>
</dbReference>
<dbReference type="GO" id="GO:0006814">
    <property type="term" value="P:sodium ion transport"/>
    <property type="evidence" value="ECO:0007669"/>
    <property type="project" value="UniProtKB-KW"/>
</dbReference>
<evidence type="ECO:0000256" key="8">
    <source>
        <dbReference type="ARBA" id="ARBA00023065"/>
    </source>
</evidence>
<evidence type="ECO:0000256" key="12">
    <source>
        <dbReference type="SAM" id="Phobius"/>
    </source>
</evidence>
<name>A0A8J4EJ92_9ACTN</name>
<sequence length="511" mass="54557">MDNPEEGGIVHALDWTVLAGYFGVMVLIGLWSHRRIGNVSDYFTAGGRMPWWLAGISHHMSGYSAVLFVAYAAVAYTDGITIYFWGFATIGIGVGIGSWLFAPRWNRLRSKYKVASPLEFLARRYNVTTQQLLAWSGALLKVFDVASKWAAISVVLNVFAGVPLTWGILITGAITLVYCTAGGLWADALTDFGQFVIQAIAAIVMIVVVLGKLGGISAIWTMWGQLPAGHLSPTTSKYTTVFLLVYVLEKTIEYNGGMWNLAQRYMAAEGAPAARRTARLSSLLYLLWPIVLMFPMFASPLLVHVSDATTSYAVMASTFLPHGLIGLVLAGMFSHTMAMASSDANAISSVVTRDMLPVITSRLRHRAHRGSLTTARVVTVVFVALSMLVATQSANLGGVLAIVVSWVAALMGPISIPLLLGMLPWFRHSGSRAAIASWACGLAAYVLVYYVVPSSQVVVVATPILTSLVVYVGLGLLASERSPGTDQMLAAVDHDGADEPAEPAAAPAGGG</sequence>
<evidence type="ECO:0000313" key="13">
    <source>
        <dbReference type="EMBL" id="GIL25673.1"/>
    </source>
</evidence>
<dbReference type="PANTHER" id="PTHR42985">
    <property type="entry name" value="SODIUM-COUPLED MONOCARBOXYLATE TRANSPORTER"/>
    <property type="match status" value="1"/>
</dbReference>
<keyword evidence="5 12" id="KW-0812">Transmembrane</keyword>
<dbReference type="GO" id="GO:0015293">
    <property type="term" value="F:symporter activity"/>
    <property type="evidence" value="ECO:0007669"/>
    <property type="project" value="TreeGrafter"/>
</dbReference>
<reference evidence="14" key="1">
    <citation type="journal article" date="2021" name="Int. J. Syst. Evol. Microbiol.">
        <title>Actinocatenispora comari sp. nov., an endophytic actinomycete isolated from aerial parts of Comarum salesowianum.</title>
        <authorList>
            <person name="Oyunbileg N."/>
            <person name="Iizaka Y."/>
            <person name="Hamada M."/>
            <person name="Davaapurev B.O."/>
            <person name="Fukumoto A."/>
            <person name="Tsetseg B."/>
            <person name="Kato F."/>
            <person name="Tamura T."/>
            <person name="Batkhuu J."/>
            <person name="Anzai Y."/>
        </authorList>
    </citation>
    <scope>NUCLEOTIDE SEQUENCE [LARGE SCALE GENOMIC DNA]</scope>
    <source>
        <strain evidence="14">NUM-2625</strain>
    </source>
</reference>
<evidence type="ECO:0000256" key="3">
    <source>
        <dbReference type="ARBA" id="ARBA00022448"/>
    </source>
</evidence>
<comment type="similarity">
    <text evidence="2 11">Belongs to the sodium:solute symporter (SSF) (TC 2.A.21) family.</text>
</comment>
<proteinExistence type="inferred from homology"/>
<feature type="transmembrane region" description="Helical" evidence="12">
    <location>
        <begin position="195"/>
        <end position="213"/>
    </location>
</feature>
<dbReference type="InterPro" id="IPR051163">
    <property type="entry name" value="Sodium:Solute_Symporter_SSF"/>
</dbReference>
<feature type="transmembrane region" description="Helical" evidence="12">
    <location>
        <begin position="12"/>
        <end position="31"/>
    </location>
</feature>
<keyword evidence="3" id="KW-0813">Transport</keyword>
<protein>
    <submittedName>
        <fullName evidence="13">Sodium-coupled permease</fullName>
    </submittedName>
</protein>
<feature type="transmembrane region" description="Helical" evidence="12">
    <location>
        <begin position="51"/>
        <end position="76"/>
    </location>
</feature>
<keyword evidence="6 12" id="KW-1133">Transmembrane helix</keyword>
<feature type="transmembrane region" description="Helical" evidence="12">
    <location>
        <begin position="82"/>
        <end position="102"/>
    </location>
</feature>
<dbReference type="EMBL" id="BOPO01000008">
    <property type="protein sequence ID" value="GIL25673.1"/>
    <property type="molecule type" value="Genomic_DNA"/>
</dbReference>
<feature type="transmembrane region" description="Helical" evidence="12">
    <location>
        <begin position="458"/>
        <end position="478"/>
    </location>
</feature>
<evidence type="ECO:0000256" key="2">
    <source>
        <dbReference type="ARBA" id="ARBA00006434"/>
    </source>
</evidence>
<dbReference type="Gene3D" id="1.20.1730.10">
    <property type="entry name" value="Sodium/glucose cotransporter"/>
    <property type="match status" value="1"/>
</dbReference>
<feature type="transmembrane region" description="Helical" evidence="12">
    <location>
        <begin position="283"/>
        <end position="305"/>
    </location>
</feature>
<dbReference type="CDD" id="cd11477">
    <property type="entry name" value="SLC5sbd_u1"/>
    <property type="match status" value="1"/>
</dbReference>
<keyword evidence="9 12" id="KW-0472">Membrane</keyword>
<evidence type="ECO:0000256" key="1">
    <source>
        <dbReference type="ARBA" id="ARBA00004651"/>
    </source>
</evidence>
<evidence type="ECO:0000256" key="6">
    <source>
        <dbReference type="ARBA" id="ARBA00022989"/>
    </source>
</evidence>
<evidence type="ECO:0000256" key="4">
    <source>
        <dbReference type="ARBA" id="ARBA00022475"/>
    </source>
</evidence>
<keyword evidence="10" id="KW-0739">Sodium transport</keyword>
<dbReference type="PROSITE" id="PS50283">
    <property type="entry name" value="NA_SOLUT_SYMP_3"/>
    <property type="match status" value="1"/>
</dbReference>
<evidence type="ECO:0000256" key="11">
    <source>
        <dbReference type="RuleBase" id="RU362091"/>
    </source>
</evidence>
<feature type="transmembrane region" description="Helical" evidence="12">
    <location>
        <begin position="372"/>
        <end position="390"/>
    </location>
</feature>
<dbReference type="Proteomes" id="UP000614996">
    <property type="component" value="Unassembled WGS sequence"/>
</dbReference>
<feature type="transmembrane region" description="Helical" evidence="12">
    <location>
        <begin position="149"/>
        <end position="175"/>
    </location>
</feature>
<feature type="transmembrane region" description="Helical" evidence="12">
    <location>
        <begin position="311"/>
        <end position="333"/>
    </location>
</feature>
<organism evidence="13 14">
    <name type="scientific">Actinocatenispora comari</name>
    <dbReference type="NCBI Taxonomy" id="2807577"/>
    <lineage>
        <taxon>Bacteria</taxon>
        <taxon>Bacillati</taxon>
        <taxon>Actinomycetota</taxon>
        <taxon>Actinomycetes</taxon>
        <taxon>Micromonosporales</taxon>
        <taxon>Micromonosporaceae</taxon>
        <taxon>Actinocatenispora</taxon>
    </lineage>
</organism>
<accession>A0A8J4EJ92</accession>
<dbReference type="AlphaFoldDB" id="A0A8J4EJ92"/>
<comment type="subcellular location">
    <subcellularLocation>
        <location evidence="1">Cell membrane</location>
        <topology evidence="1">Multi-pass membrane protein</topology>
    </subcellularLocation>
</comment>
<keyword evidence="7" id="KW-0915">Sodium</keyword>
<comment type="caution">
    <text evidence="13">The sequence shown here is derived from an EMBL/GenBank/DDBJ whole genome shotgun (WGS) entry which is preliminary data.</text>
</comment>
<gene>
    <name evidence="13" type="ORF">NUM_09270</name>
</gene>
<evidence type="ECO:0000256" key="9">
    <source>
        <dbReference type="ARBA" id="ARBA00023136"/>
    </source>
</evidence>
<dbReference type="InterPro" id="IPR038377">
    <property type="entry name" value="Na/Glc_symporter_sf"/>
</dbReference>
<evidence type="ECO:0000256" key="7">
    <source>
        <dbReference type="ARBA" id="ARBA00023053"/>
    </source>
</evidence>
<keyword evidence="8" id="KW-0406">Ion transport</keyword>
<feature type="transmembrane region" description="Helical" evidence="12">
    <location>
        <begin position="433"/>
        <end position="452"/>
    </location>
</feature>
<keyword evidence="4" id="KW-1003">Cell membrane</keyword>
<evidence type="ECO:0000256" key="10">
    <source>
        <dbReference type="ARBA" id="ARBA00023201"/>
    </source>
</evidence>
<evidence type="ECO:0000313" key="14">
    <source>
        <dbReference type="Proteomes" id="UP000614996"/>
    </source>
</evidence>
<feature type="transmembrane region" description="Helical" evidence="12">
    <location>
        <begin position="396"/>
        <end position="421"/>
    </location>
</feature>
<dbReference type="InterPro" id="IPR001734">
    <property type="entry name" value="Na/solute_symporter"/>
</dbReference>
<dbReference type="Pfam" id="PF00474">
    <property type="entry name" value="SSF"/>
    <property type="match status" value="1"/>
</dbReference>
<evidence type="ECO:0000256" key="5">
    <source>
        <dbReference type="ARBA" id="ARBA00022692"/>
    </source>
</evidence>